<name>A0A5C8JIJ8_9BACT</name>
<evidence type="ECO:0000256" key="1">
    <source>
        <dbReference type="ARBA" id="ARBA00004370"/>
    </source>
</evidence>
<keyword evidence="7" id="KW-1003">Cell membrane</keyword>
<dbReference type="GO" id="GO:0005886">
    <property type="term" value="C:plasma membrane"/>
    <property type="evidence" value="ECO:0007669"/>
    <property type="project" value="UniProtKB-SubCell"/>
</dbReference>
<comment type="similarity">
    <text evidence="7">Belongs to the ATPase delta chain family.</text>
</comment>
<dbReference type="Pfam" id="PF00213">
    <property type="entry name" value="OSCP"/>
    <property type="match status" value="1"/>
</dbReference>
<comment type="subcellular location">
    <subcellularLocation>
        <location evidence="7">Cell membrane</location>
        <topology evidence="7">Peripheral membrane protein</topology>
    </subcellularLocation>
    <subcellularLocation>
        <location evidence="1">Membrane</location>
    </subcellularLocation>
</comment>
<dbReference type="SUPFAM" id="SSF47928">
    <property type="entry name" value="N-terminal domain of the delta subunit of the F1F0-ATP synthase"/>
    <property type="match status" value="1"/>
</dbReference>
<dbReference type="RefSeq" id="WP_147922744.1">
    <property type="nucleotide sequence ID" value="NZ_VRTY01000064.1"/>
</dbReference>
<dbReference type="Proteomes" id="UP000321926">
    <property type="component" value="Unassembled WGS sequence"/>
</dbReference>
<dbReference type="HAMAP" id="MF_01416">
    <property type="entry name" value="ATP_synth_delta_bact"/>
    <property type="match status" value="1"/>
</dbReference>
<comment type="function">
    <text evidence="7">F(1)F(0) ATP synthase produces ATP from ADP in the presence of a proton or sodium gradient. F-type ATPases consist of two structural domains, F(1) containing the extramembraneous catalytic core and F(0) containing the membrane proton channel, linked together by a central stalk and a peripheral stalk. During catalysis, ATP synthesis in the catalytic domain of F(1) is coupled via a rotary mechanism of the central stalk subunits to proton translocation.</text>
</comment>
<keyword evidence="3 7" id="KW-0375">Hydrogen ion transport</keyword>
<keyword evidence="7" id="KW-0139">CF(1)</keyword>
<dbReference type="OrthoDB" id="9802471at2"/>
<protein>
    <recommendedName>
        <fullName evidence="7">ATP synthase subunit delta</fullName>
    </recommendedName>
    <alternativeName>
        <fullName evidence="7">ATP synthase F(1) sector subunit delta</fullName>
    </alternativeName>
    <alternativeName>
        <fullName evidence="7">F-type ATPase subunit delta</fullName>
        <shortName evidence="7">F-ATPase subunit delta</shortName>
    </alternativeName>
</protein>
<keyword evidence="4 7" id="KW-0406">Ion transport</keyword>
<evidence type="ECO:0000313" key="9">
    <source>
        <dbReference type="Proteomes" id="UP000321926"/>
    </source>
</evidence>
<gene>
    <name evidence="7 8" type="primary">atpH</name>
    <name evidence="8" type="ORF">FVR03_15860</name>
</gene>
<evidence type="ECO:0000256" key="4">
    <source>
        <dbReference type="ARBA" id="ARBA00023065"/>
    </source>
</evidence>
<evidence type="ECO:0000256" key="2">
    <source>
        <dbReference type="ARBA" id="ARBA00022448"/>
    </source>
</evidence>
<dbReference type="PROSITE" id="PS00389">
    <property type="entry name" value="ATPASE_DELTA"/>
    <property type="match status" value="1"/>
</dbReference>
<dbReference type="InterPro" id="IPR026015">
    <property type="entry name" value="ATP_synth_OSCP/delta_N_sf"/>
</dbReference>
<dbReference type="EMBL" id="VRTY01000064">
    <property type="protein sequence ID" value="TXK37171.1"/>
    <property type="molecule type" value="Genomic_DNA"/>
</dbReference>
<evidence type="ECO:0000256" key="6">
    <source>
        <dbReference type="ARBA" id="ARBA00023310"/>
    </source>
</evidence>
<organism evidence="8 9">
    <name type="scientific">Pontibacter qinzhouensis</name>
    <dbReference type="NCBI Taxonomy" id="2603253"/>
    <lineage>
        <taxon>Bacteria</taxon>
        <taxon>Pseudomonadati</taxon>
        <taxon>Bacteroidota</taxon>
        <taxon>Cytophagia</taxon>
        <taxon>Cytophagales</taxon>
        <taxon>Hymenobacteraceae</taxon>
        <taxon>Pontibacter</taxon>
    </lineage>
</organism>
<evidence type="ECO:0000256" key="3">
    <source>
        <dbReference type="ARBA" id="ARBA00022781"/>
    </source>
</evidence>
<sequence>MSDIRVASRYAKSLIELASERNVLEQVQADLQLFSQVVSQNRDFQLLLQNPIIKSDKKLAIITSVFGKKVNPLTLAFFGIITRKRREPILEAVAVEFQNQYNELKEIQVATVSSAMPLTAALREQIIMQLTVQTGKSIQLIEKVDPSLIGGFVLRVGDKQYDSSVRHSLNKLKNNFKDNPYINKL</sequence>
<dbReference type="AlphaFoldDB" id="A0A5C8JIJ8"/>
<keyword evidence="5 7" id="KW-0472">Membrane</keyword>
<dbReference type="NCBIfam" id="TIGR01145">
    <property type="entry name" value="ATP_synt_delta"/>
    <property type="match status" value="1"/>
</dbReference>
<comment type="function">
    <text evidence="7">This protein is part of the stalk that links CF(0) to CF(1). It either transmits conformational changes from CF(0) to CF(1) or is implicated in proton conduction.</text>
</comment>
<accession>A0A5C8JIJ8</accession>
<dbReference type="PANTHER" id="PTHR11910">
    <property type="entry name" value="ATP SYNTHASE DELTA CHAIN"/>
    <property type="match status" value="1"/>
</dbReference>
<dbReference type="GO" id="GO:0046933">
    <property type="term" value="F:proton-transporting ATP synthase activity, rotational mechanism"/>
    <property type="evidence" value="ECO:0007669"/>
    <property type="project" value="UniProtKB-UniRule"/>
</dbReference>
<dbReference type="InterPro" id="IPR020781">
    <property type="entry name" value="ATPase_OSCP/d_CS"/>
</dbReference>
<keyword evidence="9" id="KW-1185">Reference proteome</keyword>
<dbReference type="GO" id="GO:0045259">
    <property type="term" value="C:proton-transporting ATP synthase complex"/>
    <property type="evidence" value="ECO:0007669"/>
    <property type="project" value="UniProtKB-KW"/>
</dbReference>
<comment type="caution">
    <text evidence="8">The sequence shown here is derived from an EMBL/GenBank/DDBJ whole genome shotgun (WGS) entry which is preliminary data.</text>
</comment>
<proteinExistence type="inferred from homology"/>
<keyword evidence="2 7" id="KW-0813">Transport</keyword>
<reference evidence="8 9" key="1">
    <citation type="submission" date="2019-08" db="EMBL/GenBank/DDBJ databases">
        <authorList>
            <person name="Shi S."/>
        </authorList>
    </citation>
    <scope>NUCLEOTIDE SEQUENCE [LARGE SCALE GENOMIC DNA]</scope>
    <source>
        <strain evidence="8 9">GY10130</strain>
    </source>
</reference>
<evidence type="ECO:0000313" key="8">
    <source>
        <dbReference type="EMBL" id="TXK37171.1"/>
    </source>
</evidence>
<dbReference type="InterPro" id="IPR000711">
    <property type="entry name" value="ATPase_OSCP/dsu"/>
</dbReference>
<dbReference type="PRINTS" id="PR00125">
    <property type="entry name" value="ATPASEDELTA"/>
</dbReference>
<dbReference type="Gene3D" id="1.10.520.20">
    <property type="entry name" value="N-terminal domain of the delta subunit of the F1F0-ATP synthase"/>
    <property type="match status" value="1"/>
</dbReference>
<evidence type="ECO:0000256" key="5">
    <source>
        <dbReference type="ARBA" id="ARBA00023136"/>
    </source>
</evidence>
<evidence type="ECO:0000256" key="7">
    <source>
        <dbReference type="HAMAP-Rule" id="MF_01416"/>
    </source>
</evidence>
<keyword evidence="6 7" id="KW-0066">ATP synthesis</keyword>